<keyword evidence="11" id="KW-0464">Manganese</keyword>
<dbReference type="GO" id="GO:0006298">
    <property type="term" value="P:mismatch repair"/>
    <property type="evidence" value="ECO:0007669"/>
    <property type="project" value="TreeGrafter"/>
</dbReference>
<proteinExistence type="inferred from homology"/>
<organism evidence="15 16">
    <name type="scientific">Leptonema illini</name>
    <dbReference type="NCBI Taxonomy" id="183"/>
    <lineage>
        <taxon>Bacteria</taxon>
        <taxon>Pseudomonadati</taxon>
        <taxon>Spirochaetota</taxon>
        <taxon>Spirochaetia</taxon>
        <taxon>Leptospirales</taxon>
        <taxon>Leptospiraceae</taxon>
        <taxon>Leptonema</taxon>
    </lineage>
</organism>
<dbReference type="PANTHER" id="PTHR10954:SF18">
    <property type="entry name" value="RIBONUCLEASE HII"/>
    <property type="match status" value="1"/>
</dbReference>
<feature type="binding site" evidence="12">
    <location>
        <position position="135"/>
    </location>
    <ligand>
        <name>a divalent metal cation</name>
        <dbReference type="ChEBI" id="CHEBI:60240"/>
    </ligand>
</feature>
<evidence type="ECO:0000256" key="9">
    <source>
        <dbReference type="ARBA" id="ARBA00022759"/>
    </source>
</evidence>
<comment type="catalytic activity">
    <reaction evidence="1 12 13">
        <text>Endonucleolytic cleavage to 5'-phosphomonoester.</text>
        <dbReference type="EC" id="3.1.26.4"/>
    </reaction>
</comment>
<dbReference type="GO" id="GO:0003723">
    <property type="term" value="F:RNA binding"/>
    <property type="evidence" value="ECO:0007669"/>
    <property type="project" value="UniProtKB-UniRule"/>
</dbReference>
<gene>
    <name evidence="15" type="ORF">F9K24_10900</name>
</gene>
<evidence type="ECO:0000256" key="10">
    <source>
        <dbReference type="ARBA" id="ARBA00022801"/>
    </source>
</evidence>
<evidence type="ECO:0000259" key="14">
    <source>
        <dbReference type="PROSITE" id="PS51975"/>
    </source>
</evidence>
<evidence type="ECO:0000256" key="12">
    <source>
        <dbReference type="PROSITE-ProRule" id="PRU01319"/>
    </source>
</evidence>
<keyword evidence="10 12" id="KW-0378">Hydrolase</keyword>
<evidence type="ECO:0000256" key="11">
    <source>
        <dbReference type="ARBA" id="ARBA00023211"/>
    </source>
</evidence>
<reference evidence="15 16" key="1">
    <citation type="submission" date="2019-10" db="EMBL/GenBank/DDBJ databases">
        <title>Extracellular Electron Transfer in a Candidatus Methanoperedens spp. Enrichment Culture.</title>
        <authorList>
            <person name="Berger S."/>
            <person name="Rangel Shaw D."/>
            <person name="Berben T."/>
            <person name="In 'T Zandt M."/>
            <person name="Frank J."/>
            <person name="Reimann J."/>
            <person name="Jetten M.S.M."/>
            <person name="Welte C.U."/>
        </authorList>
    </citation>
    <scope>NUCLEOTIDE SEQUENCE [LARGE SCALE GENOMIC DNA]</scope>
    <source>
        <strain evidence="15">SB12</strain>
    </source>
</reference>
<comment type="cofactor">
    <cofactor evidence="2">
        <name>Mg(2+)</name>
        <dbReference type="ChEBI" id="CHEBI:18420"/>
    </cofactor>
</comment>
<comment type="function">
    <text evidence="3 13">Endonuclease that specifically degrades the RNA of RNA-DNA hybrids.</text>
</comment>
<evidence type="ECO:0000256" key="8">
    <source>
        <dbReference type="ARBA" id="ARBA00022723"/>
    </source>
</evidence>
<comment type="similarity">
    <text evidence="5 13">Belongs to the RNase HII family.</text>
</comment>
<comment type="caution">
    <text evidence="15">The sequence shown here is derived from an EMBL/GenBank/DDBJ whole genome shotgun (WGS) entry which is preliminary data.</text>
</comment>
<dbReference type="PANTHER" id="PTHR10954">
    <property type="entry name" value="RIBONUCLEASE H2 SUBUNIT A"/>
    <property type="match status" value="1"/>
</dbReference>
<dbReference type="InterPro" id="IPR036397">
    <property type="entry name" value="RNaseH_sf"/>
</dbReference>
<evidence type="ECO:0000256" key="2">
    <source>
        <dbReference type="ARBA" id="ARBA00001946"/>
    </source>
</evidence>
<dbReference type="GO" id="GO:0004523">
    <property type="term" value="F:RNA-DNA hybrid ribonuclease activity"/>
    <property type="evidence" value="ECO:0007669"/>
    <property type="project" value="UniProtKB-UniRule"/>
</dbReference>
<dbReference type="InterPro" id="IPR024567">
    <property type="entry name" value="RNase_HII/HIII_dom"/>
</dbReference>
<dbReference type="InterPro" id="IPR001352">
    <property type="entry name" value="RNase_HII/HIII"/>
</dbReference>
<evidence type="ECO:0000256" key="6">
    <source>
        <dbReference type="ARBA" id="ARBA00022490"/>
    </source>
</evidence>
<dbReference type="SUPFAM" id="SSF53098">
    <property type="entry name" value="Ribonuclease H-like"/>
    <property type="match status" value="1"/>
</dbReference>
<evidence type="ECO:0000256" key="3">
    <source>
        <dbReference type="ARBA" id="ARBA00004065"/>
    </source>
</evidence>
<keyword evidence="7 12" id="KW-0540">Nuclease</keyword>
<evidence type="ECO:0000256" key="5">
    <source>
        <dbReference type="ARBA" id="ARBA00007383"/>
    </source>
</evidence>
<accession>A0A833LXB1</accession>
<comment type="cofactor">
    <cofactor evidence="12">
        <name>Mn(2+)</name>
        <dbReference type="ChEBI" id="CHEBI:29035"/>
    </cofactor>
    <cofactor evidence="12">
        <name>Mg(2+)</name>
        <dbReference type="ChEBI" id="CHEBI:18420"/>
    </cofactor>
    <text evidence="12">Manganese or magnesium. Binds 1 divalent metal ion per monomer in the absence of substrate. May bind a second metal ion after substrate binding.</text>
</comment>
<dbReference type="NCBIfam" id="NF000595">
    <property type="entry name" value="PRK00015.1-3"/>
    <property type="match status" value="1"/>
</dbReference>
<dbReference type="EC" id="3.1.26.4" evidence="13"/>
<dbReference type="GO" id="GO:0005737">
    <property type="term" value="C:cytoplasm"/>
    <property type="evidence" value="ECO:0007669"/>
    <property type="project" value="UniProtKB-SubCell"/>
</dbReference>
<evidence type="ECO:0000313" key="16">
    <source>
        <dbReference type="Proteomes" id="UP000460298"/>
    </source>
</evidence>
<dbReference type="CDD" id="cd07182">
    <property type="entry name" value="RNase_HII_bacteria_HII_like"/>
    <property type="match status" value="1"/>
</dbReference>
<dbReference type="Gene3D" id="3.30.420.10">
    <property type="entry name" value="Ribonuclease H-like superfamily/Ribonuclease H"/>
    <property type="match status" value="1"/>
</dbReference>
<feature type="binding site" evidence="12">
    <location>
        <position position="19"/>
    </location>
    <ligand>
        <name>a divalent metal cation</name>
        <dbReference type="ChEBI" id="CHEBI:60240"/>
    </ligand>
</feature>
<evidence type="ECO:0000313" key="15">
    <source>
        <dbReference type="EMBL" id="KAB2932428.1"/>
    </source>
</evidence>
<evidence type="ECO:0000256" key="7">
    <source>
        <dbReference type="ARBA" id="ARBA00022722"/>
    </source>
</evidence>
<protein>
    <recommendedName>
        <fullName evidence="13">Ribonuclease</fullName>
        <ecNumber evidence="13">3.1.26.4</ecNumber>
    </recommendedName>
</protein>
<dbReference type="PROSITE" id="PS51975">
    <property type="entry name" value="RNASE_H_2"/>
    <property type="match status" value="1"/>
</dbReference>
<feature type="domain" description="RNase H type-2" evidence="14">
    <location>
        <begin position="13"/>
        <end position="231"/>
    </location>
</feature>
<dbReference type="EMBL" id="WBUI01000009">
    <property type="protein sequence ID" value="KAB2932428.1"/>
    <property type="molecule type" value="Genomic_DNA"/>
</dbReference>
<dbReference type="GO" id="GO:0043137">
    <property type="term" value="P:DNA replication, removal of RNA primer"/>
    <property type="evidence" value="ECO:0007669"/>
    <property type="project" value="TreeGrafter"/>
</dbReference>
<comment type="subcellular location">
    <subcellularLocation>
        <location evidence="4">Cytoplasm</location>
    </subcellularLocation>
</comment>
<name>A0A833LXB1_9LEPT</name>
<dbReference type="GO" id="GO:0046872">
    <property type="term" value="F:metal ion binding"/>
    <property type="evidence" value="ECO:0007669"/>
    <property type="project" value="UniProtKB-KW"/>
</dbReference>
<feature type="binding site" evidence="12">
    <location>
        <position position="20"/>
    </location>
    <ligand>
        <name>a divalent metal cation</name>
        <dbReference type="ChEBI" id="CHEBI:60240"/>
    </ligand>
</feature>
<dbReference type="Pfam" id="PF01351">
    <property type="entry name" value="RNase_HII"/>
    <property type="match status" value="1"/>
</dbReference>
<keyword evidence="6" id="KW-0963">Cytoplasm</keyword>
<sequence length="231" mass="24964">MGRFEPIESGLESPVAGLDEAGRGALAGPVSVGLVVFPPAFFASAPDSDEARFLAALDDSKKLSPAARERLLPEVHRFAAFASCVMMSSKAVDRMGINPATEQAMILLVRRAARALGTGRADWSADQGGLTLLVDGNYRFHRLPAEPAVRAVRTEIKGDSRIASIAAASILAKVLRDRRMDRFDRIFPGYGFAVHKGYGTELHRRSMARLGLAPVHRKSYGSQLSLFDDSP</sequence>
<keyword evidence="9 12" id="KW-0255">Endonuclease</keyword>
<evidence type="ECO:0000256" key="1">
    <source>
        <dbReference type="ARBA" id="ARBA00000077"/>
    </source>
</evidence>
<dbReference type="InterPro" id="IPR022898">
    <property type="entry name" value="RNase_HII"/>
</dbReference>
<evidence type="ECO:0000256" key="13">
    <source>
        <dbReference type="RuleBase" id="RU003515"/>
    </source>
</evidence>
<dbReference type="GO" id="GO:0032299">
    <property type="term" value="C:ribonuclease H2 complex"/>
    <property type="evidence" value="ECO:0007669"/>
    <property type="project" value="TreeGrafter"/>
</dbReference>
<dbReference type="AlphaFoldDB" id="A0A833LXB1"/>
<keyword evidence="8 12" id="KW-0479">Metal-binding</keyword>
<dbReference type="InterPro" id="IPR012337">
    <property type="entry name" value="RNaseH-like_sf"/>
</dbReference>
<evidence type="ECO:0000256" key="4">
    <source>
        <dbReference type="ARBA" id="ARBA00004496"/>
    </source>
</evidence>
<dbReference type="Proteomes" id="UP000460298">
    <property type="component" value="Unassembled WGS sequence"/>
</dbReference>